<dbReference type="EMBL" id="JAANIU010015048">
    <property type="protein sequence ID" value="KAG1529470.1"/>
    <property type="molecule type" value="Genomic_DNA"/>
</dbReference>
<comment type="caution">
    <text evidence="1">The sequence shown here is derived from an EMBL/GenBank/DDBJ whole genome shotgun (WGS) entry which is preliminary data.</text>
</comment>
<organism evidence="1 2">
    <name type="scientific">Rhizopus delemar</name>
    <dbReference type="NCBI Taxonomy" id="936053"/>
    <lineage>
        <taxon>Eukaryota</taxon>
        <taxon>Fungi</taxon>
        <taxon>Fungi incertae sedis</taxon>
        <taxon>Mucoromycota</taxon>
        <taxon>Mucoromycotina</taxon>
        <taxon>Mucoromycetes</taxon>
        <taxon>Mucorales</taxon>
        <taxon>Mucorineae</taxon>
        <taxon>Rhizopodaceae</taxon>
        <taxon>Rhizopus</taxon>
    </lineage>
</organism>
<dbReference type="InterPro" id="IPR005064">
    <property type="entry name" value="BUG"/>
</dbReference>
<proteinExistence type="predicted"/>
<dbReference type="Gene3D" id="3.40.190.150">
    <property type="entry name" value="Bordetella uptake gene, domain 1"/>
    <property type="match status" value="1"/>
</dbReference>
<evidence type="ECO:0000313" key="1">
    <source>
        <dbReference type="EMBL" id="KAG1529470.1"/>
    </source>
</evidence>
<dbReference type="InterPro" id="IPR042100">
    <property type="entry name" value="Bug_dom1"/>
</dbReference>
<dbReference type="Proteomes" id="UP000740926">
    <property type="component" value="Unassembled WGS sequence"/>
</dbReference>
<dbReference type="PANTHER" id="PTHR42928:SF5">
    <property type="entry name" value="BLR1237 PROTEIN"/>
    <property type="match status" value="1"/>
</dbReference>
<evidence type="ECO:0000313" key="2">
    <source>
        <dbReference type="Proteomes" id="UP000740926"/>
    </source>
</evidence>
<dbReference type="Gene3D" id="3.40.190.10">
    <property type="entry name" value="Periplasmic binding protein-like II"/>
    <property type="match status" value="1"/>
</dbReference>
<accession>A0A9P7BZJ8</accession>
<protein>
    <submittedName>
        <fullName evidence="1">Uncharacterized protein</fullName>
    </submittedName>
</protein>
<dbReference type="Pfam" id="PF03401">
    <property type="entry name" value="TctC"/>
    <property type="match status" value="1"/>
</dbReference>
<dbReference type="PANTHER" id="PTHR42928">
    <property type="entry name" value="TRICARBOXYLATE-BINDING PROTEIN"/>
    <property type="match status" value="1"/>
</dbReference>
<dbReference type="AlphaFoldDB" id="A0A9P7BZJ8"/>
<dbReference type="SUPFAM" id="SSF53850">
    <property type="entry name" value="Periplasmic binding protein-like II"/>
    <property type="match status" value="1"/>
</dbReference>
<gene>
    <name evidence="1" type="ORF">G6F50_017974</name>
</gene>
<reference evidence="1 2" key="1">
    <citation type="journal article" date="2020" name="Microb. Genom.">
        <title>Genetic diversity of clinical and environmental Mucorales isolates obtained from an investigation of mucormycosis cases among solid organ transplant recipients.</title>
        <authorList>
            <person name="Nguyen M.H."/>
            <person name="Kaul D."/>
            <person name="Muto C."/>
            <person name="Cheng S.J."/>
            <person name="Richter R.A."/>
            <person name="Bruno V.M."/>
            <person name="Liu G."/>
            <person name="Beyhan S."/>
            <person name="Sundermann A.J."/>
            <person name="Mounaud S."/>
            <person name="Pasculle A.W."/>
            <person name="Nierman W.C."/>
            <person name="Driscoll E."/>
            <person name="Cumbie R."/>
            <person name="Clancy C.J."/>
            <person name="Dupont C.L."/>
        </authorList>
    </citation>
    <scope>NUCLEOTIDE SEQUENCE [LARGE SCALE GENOMIC DNA]</scope>
    <source>
        <strain evidence="1 2">GL24</strain>
    </source>
</reference>
<keyword evidence="2" id="KW-1185">Reference proteome</keyword>
<sequence length="115" mass="12096">MAQIPYKGSAPALNDLVAGRIQVMFDAWASSGPFVKDGKLRALAVPTTRQSASVPDLPTVAASGLPGYSAMPWLGLVAPARTPQPVIDKLYQNLAQILAQPDVKAQRFPPASGQT</sequence>
<name>A0A9P7BZJ8_9FUNG</name>